<evidence type="ECO:0000256" key="1">
    <source>
        <dbReference type="SAM" id="Phobius"/>
    </source>
</evidence>
<protein>
    <submittedName>
        <fullName evidence="2">Unannotated protein</fullName>
    </submittedName>
</protein>
<gene>
    <name evidence="2" type="ORF">UFOPK2373_00266</name>
</gene>
<dbReference type="EMBL" id="CAEZXL010000027">
    <property type="protein sequence ID" value="CAB4681206.1"/>
    <property type="molecule type" value="Genomic_DNA"/>
</dbReference>
<keyword evidence="1" id="KW-0472">Membrane</keyword>
<organism evidence="2">
    <name type="scientific">freshwater metagenome</name>
    <dbReference type="NCBI Taxonomy" id="449393"/>
    <lineage>
        <taxon>unclassified sequences</taxon>
        <taxon>metagenomes</taxon>
        <taxon>ecological metagenomes</taxon>
    </lineage>
</organism>
<accession>A0A6J6N4X1</accession>
<evidence type="ECO:0000313" key="2">
    <source>
        <dbReference type="EMBL" id="CAB4681206.1"/>
    </source>
</evidence>
<keyword evidence="1" id="KW-1133">Transmembrane helix</keyword>
<dbReference type="AlphaFoldDB" id="A0A6J6N4X1"/>
<name>A0A6J6N4X1_9ZZZZ</name>
<keyword evidence="1" id="KW-0812">Transmembrane</keyword>
<sequence length="83" mass="9356">MLGLSWVTWVGWIISLFQKKSADDFTTPARRMLIPIFFTIFAFEGYELSEESVLHNLVTGTATIAACIVICAALVFIFKRLKP</sequence>
<reference evidence="2" key="1">
    <citation type="submission" date="2020-05" db="EMBL/GenBank/DDBJ databases">
        <authorList>
            <person name="Chiriac C."/>
            <person name="Salcher M."/>
            <person name="Ghai R."/>
            <person name="Kavagutti S V."/>
        </authorList>
    </citation>
    <scope>NUCLEOTIDE SEQUENCE</scope>
</reference>
<feature type="transmembrane region" description="Helical" evidence="1">
    <location>
        <begin position="57"/>
        <end position="78"/>
    </location>
</feature>
<proteinExistence type="predicted"/>